<evidence type="ECO:0000256" key="1">
    <source>
        <dbReference type="SAM" id="MobiDB-lite"/>
    </source>
</evidence>
<feature type="compositionally biased region" description="Polar residues" evidence="1">
    <location>
        <begin position="55"/>
        <end position="71"/>
    </location>
</feature>
<keyword evidence="2" id="KW-1133">Transmembrane helix</keyword>
<evidence type="ECO:0000256" key="2">
    <source>
        <dbReference type="SAM" id="Phobius"/>
    </source>
</evidence>
<feature type="transmembrane region" description="Helical" evidence="2">
    <location>
        <begin position="18"/>
        <end position="39"/>
    </location>
</feature>
<name>A0A643EUM7_9HYPH</name>
<feature type="region of interest" description="Disordered" evidence="1">
    <location>
        <begin position="44"/>
        <end position="71"/>
    </location>
</feature>
<accession>A0A643EUM7</accession>
<dbReference type="RefSeq" id="WP_128094686.1">
    <property type="nucleotide sequence ID" value="NZ_JBHEEN010000010.1"/>
</dbReference>
<keyword evidence="2" id="KW-0812">Transmembrane</keyword>
<protein>
    <submittedName>
        <fullName evidence="3">Uncharacterized protein</fullName>
    </submittedName>
</protein>
<keyword evidence="2" id="KW-0472">Membrane</keyword>
<comment type="caution">
    <text evidence="3">The sequence shown here is derived from an EMBL/GenBank/DDBJ whole genome shotgun (WGS) entry which is preliminary data.</text>
</comment>
<dbReference type="EMBL" id="VZPE01000010">
    <property type="protein sequence ID" value="KAB0567669.1"/>
    <property type="molecule type" value="Genomic_DNA"/>
</dbReference>
<evidence type="ECO:0000313" key="3">
    <source>
        <dbReference type="EMBL" id="KAB0567669.1"/>
    </source>
</evidence>
<organism evidence="3">
    <name type="scientific">Brucella pituitosa</name>
    <dbReference type="NCBI Taxonomy" id="571256"/>
    <lineage>
        <taxon>Bacteria</taxon>
        <taxon>Pseudomonadati</taxon>
        <taxon>Pseudomonadota</taxon>
        <taxon>Alphaproteobacteria</taxon>
        <taxon>Hyphomicrobiales</taxon>
        <taxon>Brucellaceae</taxon>
        <taxon>Brucella/Ochrobactrum group</taxon>
        <taxon>Brucella</taxon>
    </lineage>
</organism>
<gene>
    <name evidence="3" type="ORF">F7Q93_19875</name>
</gene>
<proteinExistence type="predicted"/>
<reference evidence="3" key="1">
    <citation type="submission" date="2019-09" db="EMBL/GenBank/DDBJ databases">
        <title>Draft genome sequences of 48 bacterial type strains from the CCUG.</title>
        <authorList>
            <person name="Tunovic T."/>
            <person name="Pineiro-Iglesias B."/>
            <person name="Unosson C."/>
            <person name="Inganas E."/>
            <person name="Ohlen M."/>
            <person name="Cardew S."/>
            <person name="Jensie-Markopoulos S."/>
            <person name="Salva-Serra F."/>
            <person name="Jaen-Luchoro D."/>
            <person name="Karlsson R."/>
            <person name="Svensson-Stadler L."/>
            <person name="Chun J."/>
            <person name="Moore E."/>
        </authorList>
    </citation>
    <scope>NUCLEOTIDE SEQUENCE</scope>
    <source>
        <strain evidence="3">CCUG 50899</strain>
    </source>
</reference>
<dbReference type="AlphaFoldDB" id="A0A643EUM7"/>
<sequence length="71" mass="7819">MKEVDPRNARQGLNGRRILTILICSLILAMIVWGAVEFYGKMRPGRGFMDDNSKPPVSTESQTPPSASGQQ</sequence>